<organism evidence="4 5">
    <name type="scientific">Halteria grandinella</name>
    <dbReference type="NCBI Taxonomy" id="5974"/>
    <lineage>
        <taxon>Eukaryota</taxon>
        <taxon>Sar</taxon>
        <taxon>Alveolata</taxon>
        <taxon>Ciliophora</taxon>
        <taxon>Intramacronucleata</taxon>
        <taxon>Spirotrichea</taxon>
        <taxon>Stichotrichia</taxon>
        <taxon>Sporadotrichida</taxon>
        <taxon>Halteriidae</taxon>
        <taxon>Halteria</taxon>
    </lineage>
</organism>
<dbReference type="AlphaFoldDB" id="A0A8J8SV78"/>
<dbReference type="GO" id="GO:0003723">
    <property type="term" value="F:RNA binding"/>
    <property type="evidence" value="ECO:0007669"/>
    <property type="project" value="UniProtKB-UniRule"/>
</dbReference>
<dbReference type="Pfam" id="PF00076">
    <property type="entry name" value="RRM_1"/>
    <property type="match status" value="1"/>
</dbReference>
<evidence type="ECO:0000313" key="5">
    <source>
        <dbReference type="Proteomes" id="UP000785679"/>
    </source>
</evidence>
<dbReference type="PROSITE" id="PS50102">
    <property type="entry name" value="RRM"/>
    <property type="match status" value="1"/>
</dbReference>
<proteinExistence type="predicted"/>
<evidence type="ECO:0000259" key="3">
    <source>
        <dbReference type="PROSITE" id="PS50102"/>
    </source>
</evidence>
<dbReference type="SMART" id="SM00360">
    <property type="entry name" value="RRM"/>
    <property type="match status" value="1"/>
</dbReference>
<dbReference type="InterPro" id="IPR035979">
    <property type="entry name" value="RBD_domain_sf"/>
</dbReference>
<evidence type="ECO:0000256" key="1">
    <source>
        <dbReference type="PROSITE-ProRule" id="PRU00176"/>
    </source>
</evidence>
<dbReference type="Proteomes" id="UP000785679">
    <property type="component" value="Unassembled WGS sequence"/>
</dbReference>
<keyword evidence="5" id="KW-1185">Reference proteome</keyword>
<dbReference type="PANTHER" id="PTHR48038:SF1">
    <property type="entry name" value="RIBONUCLEOPROTEIN RB97D"/>
    <property type="match status" value="1"/>
</dbReference>
<keyword evidence="1" id="KW-0694">RNA-binding</keyword>
<dbReference type="OrthoDB" id="606605at2759"/>
<evidence type="ECO:0000313" key="4">
    <source>
        <dbReference type="EMBL" id="TNV72107.1"/>
    </source>
</evidence>
<protein>
    <recommendedName>
        <fullName evidence="3">RRM domain-containing protein</fullName>
    </recommendedName>
</protein>
<reference evidence="4" key="1">
    <citation type="submission" date="2019-06" db="EMBL/GenBank/DDBJ databases">
        <authorList>
            <person name="Zheng W."/>
        </authorList>
    </citation>
    <scope>NUCLEOTIDE SEQUENCE</scope>
    <source>
        <strain evidence="4">QDHG01</strain>
    </source>
</reference>
<name>A0A8J8SV78_HALGN</name>
<accession>A0A8J8SV78</accession>
<dbReference type="EMBL" id="RRYP01024222">
    <property type="protein sequence ID" value="TNV72107.1"/>
    <property type="molecule type" value="Genomic_DNA"/>
</dbReference>
<feature type="domain" description="RRM" evidence="3">
    <location>
        <begin position="8"/>
        <end position="78"/>
    </location>
</feature>
<evidence type="ECO:0000256" key="2">
    <source>
        <dbReference type="SAM" id="MobiDB-lite"/>
    </source>
</evidence>
<dbReference type="SUPFAM" id="SSF54928">
    <property type="entry name" value="RNA-binding domain, RBD"/>
    <property type="match status" value="1"/>
</dbReference>
<comment type="caution">
    <text evidence="4">The sequence shown here is derived from an EMBL/GenBank/DDBJ whole genome shotgun (WGS) entry which is preliminary data.</text>
</comment>
<gene>
    <name evidence="4" type="ORF">FGO68_gene9071</name>
</gene>
<dbReference type="InterPro" id="IPR000504">
    <property type="entry name" value="RRM_dom"/>
</dbReference>
<dbReference type="InterPro" id="IPR012677">
    <property type="entry name" value="Nucleotide-bd_a/b_plait_sf"/>
</dbReference>
<dbReference type="Gene3D" id="3.30.70.330">
    <property type="match status" value="1"/>
</dbReference>
<sequence>MSSSSKNPQVYVGGLSRRTRTEDLEKSFGKYGKIRDISIKGKYAFIEYDDYHGARDAVDRMDGRTLDGEKISVEPTKGRGRRGPSPHDKCWTCNGYGHWQAEIFQTEGLKITPRLNDQRRLYVEALTK</sequence>
<dbReference type="PANTHER" id="PTHR48038">
    <property type="entry name" value="RIBONUCLEOPROTEIN RB97D"/>
    <property type="match status" value="1"/>
</dbReference>
<feature type="region of interest" description="Disordered" evidence="2">
    <location>
        <begin position="65"/>
        <end position="87"/>
    </location>
</feature>